<dbReference type="InterPro" id="IPR002401">
    <property type="entry name" value="Cyt_P450_E_grp-I"/>
</dbReference>
<dbReference type="SUPFAM" id="SSF48264">
    <property type="entry name" value="Cytochrome P450"/>
    <property type="match status" value="1"/>
</dbReference>
<comment type="caution">
    <text evidence="12">The sequence shown here is derived from an EMBL/GenBank/DDBJ whole genome shotgun (WGS) entry which is preliminary data.</text>
</comment>
<evidence type="ECO:0000256" key="3">
    <source>
        <dbReference type="ARBA" id="ARBA00010617"/>
    </source>
</evidence>
<feature type="chain" id="PRO_5024385418" evidence="11">
    <location>
        <begin position="17"/>
        <end position="500"/>
    </location>
</feature>
<dbReference type="Proteomes" id="UP000053558">
    <property type="component" value="Unassembled WGS sequence"/>
</dbReference>
<reference evidence="13" key="1">
    <citation type="journal article" date="2012" name="Science">
        <title>The Paleozoic origin of enzymatic lignin decomposition reconstructed from 31 fungal genomes.</title>
        <authorList>
            <person name="Floudas D."/>
            <person name="Binder M."/>
            <person name="Riley R."/>
            <person name="Barry K."/>
            <person name="Blanchette R.A."/>
            <person name="Henrissat B."/>
            <person name="Martinez A.T."/>
            <person name="Otillar R."/>
            <person name="Spatafora J.W."/>
            <person name="Yadav J.S."/>
            <person name="Aerts A."/>
            <person name="Benoit I."/>
            <person name="Boyd A."/>
            <person name="Carlson A."/>
            <person name="Copeland A."/>
            <person name="Coutinho P.M."/>
            <person name="de Vries R.P."/>
            <person name="Ferreira P."/>
            <person name="Findley K."/>
            <person name="Foster B."/>
            <person name="Gaskell J."/>
            <person name="Glotzer D."/>
            <person name="Gorecki P."/>
            <person name="Heitman J."/>
            <person name="Hesse C."/>
            <person name="Hori C."/>
            <person name="Igarashi K."/>
            <person name="Jurgens J.A."/>
            <person name="Kallen N."/>
            <person name="Kersten P."/>
            <person name="Kohler A."/>
            <person name="Kuees U."/>
            <person name="Kumar T.K.A."/>
            <person name="Kuo A."/>
            <person name="LaButti K."/>
            <person name="Larrondo L.F."/>
            <person name="Lindquist E."/>
            <person name="Ling A."/>
            <person name="Lombard V."/>
            <person name="Lucas S."/>
            <person name="Lundell T."/>
            <person name="Martin R."/>
            <person name="McLaughlin D.J."/>
            <person name="Morgenstern I."/>
            <person name="Morin E."/>
            <person name="Murat C."/>
            <person name="Nagy L.G."/>
            <person name="Nolan M."/>
            <person name="Ohm R.A."/>
            <person name="Patyshakuliyeva A."/>
            <person name="Rokas A."/>
            <person name="Ruiz-Duenas F.J."/>
            <person name="Sabat G."/>
            <person name="Salamov A."/>
            <person name="Samejima M."/>
            <person name="Schmutz J."/>
            <person name="Slot J.C."/>
            <person name="St John F."/>
            <person name="Stenlid J."/>
            <person name="Sun H."/>
            <person name="Sun S."/>
            <person name="Syed K."/>
            <person name="Tsang A."/>
            <person name="Wiebenga A."/>
            <person name="Young D."/>
            <person name="Pisabarro A."/>
            <person name="Eastwood D.C."/>
            <person name="Martin F."/>
            <person name="Cullen D."/>
            <person name="Grigoriev I.V."/>
            <person name="Hibbett D.S."/>
        </authorList>
    </citation>
    <scope>NUCLEOTIDE SEQUENCE [LARGE SCALE GENOMIC DNA]</scope>
    <source>
        <strain evidence="13">RWD-64-598 SS2</strain>
    </source>
</reference>
<dbReference type="PANTHER" id="PTHR46300:SF7">
    <property type="entry name" value="P450, PUTATIVE (EUROFUNG)-RELATED"/>
    <property type="match status" value="1"/>
</dbReference>
<comment type="pathway">
    <text evidence="2">Secondary metabolite biosynthesis.</text>
</comment>
<dbReference type="KEGG" id="cput:CONPUDRAFT_163579"/>
<dbReference type="PROSITE" id="PS00086">
    <property type="entry name" value="CYTOCHROME_P450"/>
    <property type="match status" value="1"/>
</dbReference>
<dbReference type="PRINTS" id="PR00385">
    <property type="entry name" value="P450"/>
</dbReference>
<evidence type="ECO:0000256" key="5">
    <source>
        <dbReference type="ARBA" id="ARBA00022723"/>
    </source>
</evidence>
<dbReference type="InterPro" id="IPR050364">
    <property type="entry name" value="Cytochrome_P450_fung"/>
</dbReference>
<dbReference type="InterPro" id="IPR017972">
    <property type="entry name" value="Cyt_P450_CS"/>
</dbReference>
<proteinExistence type="inferred from homology"/>
<dbReference type="RefSeq" id="XP_007766145.1">
    <property type="nucleotide sequence ID" value="XM_007767955.1"/>
</dbReference>
<dbReference type="GO" id="GO:0005506">
    <property type="term" value="F:iron ion binding"/>
    <property type="evidence" value="ECO:0007669"/>
    <property type="project" value="InterPro"/>
</dbReference>
<dbReference type="InterPro" id="IPR001128">
    <property type="entry name" value="Cyt_P450"/>
</dbReference>
<dbReference type="CDD" id="cd11065">
    <property type="entry name" value="CYP64-like"/>
    <property type="match status" value="1"/>
</dbReference>
<dbReference type="InterPro" id="IPR036396">
    <property type="entry name" value="Cyt_P450_sf"/>
</dbReference>
<evidence type="ECO:0000256" key="9">
    <source>
        <dbReference type="PIRSR" id="PIRSR602401-1"/>
    </source>
</evidence>
<dbReference type="GeneID" id="19204942"/>
<comment type="similarity">
    <text evidence="3 10">Belongs to the cytochrome P450 family.</text>
</comment>
<evidence type="ECO:0000256" key="4">
    <source>
        <dbReference type="ARBA" id="ARBA00022617"/>
    </source>
</evidence>
<organism evidence="12 13">
    <name type="scientific">Coniophora puteana (strain RWD-64-598)</name>
    <name type="common">Brown rot fungus</name>
    <dbReference type="NCBI Taxonomy" id="741705"/>
    <lineage>
        <taxon>Eukaryota</taxon>
        <taxon>Fungi</taxon>
        <taxon>Dikarya</taxon>
        <taxon>Basidiomycota</taxon>
        <taxon>Agaricomycotina</taxon>
        <taxon>Agaricomycetes</taxon>
        <taxon>Agaricomycetidae</taxon>
        <taxon>Boletales</taxon>
        <taxon>Coniophorineae</taxon>
        <taxon>Coniophoraceae</taxon>
        <taxon>Coniophora</taxon>
    </lineage>
</organism>
<keyword evidence="11" id="KW-0732">Signal</keyword>
<dbReference type="EMBL" id="JH711575">
    <property type="protein sequence ID" value="EIW84449.1"/>
    <property type="molecule type" value="Genomic_DNA"/>
</dbReference>
<keyword evidence="5 9" id="KW-0479">Metal-binding</keyword>
<keyword evidence="7 9" id="KW-0408">Iron</keyword>
<dbReference type="GO" id="GO:0004497">
    <property type="term" value="F:monooxygenase activity"/>
    <property type="evidence" value="ECO:0007669"/>
    <property type="project" value="UniProtKB-KW"/>
</dbReference>
<dbReference type="PANTHER" id="PTHR46300">
    <property type="entry name" value="P450, PUTATIVE (EUROFUNG)-RELATED-RELATED"/>
    <property type="match status" value="1"/>
</dbReference>
<keyword evidence="4 9" id="KW-0349">Heme</keyword>
<keyword evidence="6 10" id="KW-0560">Oxidoreductase</keyword>
<dbReference type="GO" id="GO:0020037">
    <property type="term" value="F:heme binding"/>
    <property type="evidence" value="ECO:0007669"/>
    <property type="project" value="InterPro"/>
</dbReference>
<dbReference type="AlphaFoldDB" id="A0A5M3MZ90"/>
<evidence type="ECO:0000256" key="7">
    <source>
        <dbReference type="ARBA" id="ARBA00023004"/>
    </source>
</evidence>
<evidence type="ECO:0000256" key="8">
    <source>
        <dbReference type="ARBA" id="ARBA00023033"/>
    </source>
</evidence>
<evidence type="ECO:0000256" key="1">
    <source>
        <dbReference type="ARBA" id="ARBA00001971"/>
    </source>
</evidence>
<gene>
    <name evidence="12" type="ORF">CONPUDRAFT_163579</name>
</gene>
<comment type="cofactor">
    <cofactor evidence="1 9">
        <name>heme</name>
        <dbReference type="ChEBI" id="CHEBI:30413"/>
    </cofactor>
</comment>
<evidence type="ECO:0000313" key="12">
    <source>
        <dbReference type="EMBL" id="EIW84449.1"/>
    </source>
</evidence>
<dbReference type="OrthoDB" id="2789670at2759"/>
<dbReference type="Gene3D" id="1.10.630.10">
    <property type="entry name" value="Cytochrome P450"/>
    <property type="match status" value="1"/>
</dbReference>
<sequence length="500" mass="56228">MASPLLLLAVVAPVAGALIAIAKAYRNVRSKGCPPGPKPLPLLGCALQVDATQPWLTYTEWKDTYGDIVYCPTFGQDTIVVNSEEMAQDLFDKRSSNYSDRMDASVLTDHYGMGYHTAIMGHNDEWRAHRRVVQQGLRREPVEVYHPVQLRRAHDLIKRLRETPNDYWDHFKRFSGTTILEVVYAHRADENDEEDPVLKQVSDSNETAVLVLAPGNILRLSIFPFLRMIPRWFPGGELNSAFSKRQVKVMLDTPYNELKGKLASGNAGRCLVADALERHGGQIKNENLEKTVRDVFGTAYAAGEETSASTLMIFILAMVLYPEVQKRAQSEIDSMVGIGRLPNFDDWSTLPYVEAVFRETMRWYPVVPIGVPHAASREDVYCGYHIPKGAVIVPNVWAMTRNAEKYPSPSEFKPERFLDEQGDLISDDVGYIFGFGRRICPGRYLAKASVWVAMACILAEFNIEKAKDAEGRPVEPNPEWVHGITSSPRSFHCNIIPRSL</sequence>
<protein>
    <submittedName>
        <fullName evidence="12">PAH-inducible cytochrome P450 monooxygenase PC-PAH 6</fullName>
    </submittedName>
</protein>
<keyword evidence="13" id="KW-1185">Reference proteome</keyword>
<feature type="signal peptide" evidence="11">
    <location>
        <begin position="1"/>
        <end position="16"/>
    </location>
</feature>
<keyword evidence="8 10" id="KW-0503">Monooxygenase</keyword>
<dbReference type="OMA" id="GKICCDQ"/>
<dbReference type="Pfam" id="PF00067">
    <property type="entry name" value="p450"/>
    <property type="match status" value="1"/>
</dbReference>
<evidence type="ECO:0000256" key="10">
    <source>
        <dbReference type="RuleBase" id="RU000461"/>
    </source>
</evidence>
<feature type="binding site" description="axial binding residue" evidence="9">
    <location>
        <position position="440"/>
    </location>
    <ligand>
        <name>heme</name>
        <dbReference type="ChEBI" id="CHEBI:30413"/>
    </ligand>
    <ligandPart>
        <name>Fe</name>
        <dbReference type="ChEBI" id="CHEBI:18248"/>
    </ligandPart>
</feature>
<evidence type="ECO:0000313" key="13">
    <source>
        <dbReference type="Proteomes" id="UP000053558"/>
    </source>
</evidence>
<evidence type="ECO:0000256" key="11">
    <source>
        <dbReference type="SAM" id="SignalP"/>
    </source>
</evidence>
<name>A0A5M3MZ90_CONPW</name>
<dbReference type="GO" id="GO:0016705">
    <property type="term" value="F:oxidoreductase activity, acting on paired donors, with incorporation or reduction of molecular oxygen"/>
    <property type="evidence" value="ECO:0007669"/>
    <property type="project" value="InterPro"/>
</dbReference>
<accession>A0A5M3MZ90</accession>
<evidence type="ECO:0000256" key="6">
    <source>
        <dbReference type="ARBA" id="ARBA00023002"/>
    </source>
</evidence>
<dbReference type="PRINTS" id="PR00463">
    <property type="entry name" value="EP450I"/>
</dbReference>
<evidence type="ECO:0000256" key="2">
    <source>
        <dbReference type="ARBA" id="ARBA00005179"/>
    </source>
</evidence>